<proteinExistence type="predicted"/>
<dbReference type="OrthoDB" id="434253at2759"/>
<dbReference type="SUPFAM" id="SSF50475">
    <property type="entry name" value="FMN-binding split barrel"/>
    <property type="match status" value="1"/>
</dbReference>
<organism evidence="2 3">
    <name type="scientific">Gracilariopsis chorda</name>
    <dbReference type="NCBI Taxonomy" id="448386"/>
    <lineage>
        <taxon>Eukaryota</taxon>
        <taxon>Rhodophyta</taxon>
        <taxon>Florideophyceae</taxon>
        <taxon>Rhodymeniophycidae</taxon>
        <taxon>Gracilariales</taxon>
        <taxon>Gracilariaceae</taxon>
        <taxon>Gracilariopsis</taxon>
    </lineage>
</organism>
<keyword evidence="3" id="KW-1185">Reference proteome</keyword>
<comment type="caution">
    <text evidence="2">The sequence shown here is derived from an EMBL/GenBank/DDBJ whole genome shotgun (WGS) entry which is preliminary data.</text>
</comment>
<dbReference type="AlphaFoldDB" id="A0A2V3IW50"/>
<sequence>MGLEPDWVQLINSCIKREASPTARFLQLATLTELGEASCRTVVFRGWHTTPDTITTPALKVVTDNRSNKIPGLRKYPRAEACWYFTESRKQFRLTGNVTVIDSEEGDGVLSRTRLEQWRQMPASARTVFACPPPGRAAEDPLSEEQKEMIVESEQPVECFALLLLKPTRVDIVDLRANDRQLSQIGANTEWTEQWLNP</sequence>
<reference evidence="2 3" key="1">
    <citation type="journal article" date="2018" name="Mol. Biol. Evol.">
        <title>Analysis of the draft genome of the red seaweed Gracilariopsis chorda provides insights into genome size evolution in Rhodophyta.</title>
        <authorList>
            <person name="Lee J."/>
            <person name="Yang E.C."/>
            <person name="Graf L."/>
            <person name="Yang J.H."/>
            <person name="Qiu H."/>
            <person name="Zel Zion U."/>
            <person name="Chan C.X."/>
            <person name="Stephens T.G."/>
            <person name="Weber A.P.M."/>
            <person name="Boo G.H."/>
            <person name="Boo S.M."/>
            <person name="Kim K.M."/>
            <person name="Shin Y."/>
            <person name="Jung M."/>
            <person name="Lee S.J."/>
            <person name="Yim H.S."/>
            <person name="Lee J.H."/>
            <person name="Bhattacharya D."/>
            <person name="Yoon H.S."/>
        </authorList>
    </citation>
    <scope>NUCLEOTIDE SEQUENCE [LARGE SCALE GENOMIC DNA]</scope>
    <source>
        <strain evidence="2 3">SKKU-2015</strain>
        <tissue evidence="2">Whole body</tissue>
    </source>
</reference>
<accession>A0A2V3IW50</accession>
<dbReference type="UniPathway" id="UPA01068">
    <property type="reaction ID" value="UER00304"/>
</dbReference>
<gene>
    <name evidence="2" type="ORF">BWQ96_03875</name>
</gene>
<dbReference type="Pfam" id="PF12766">
    <property type="entry name" value="Pyridox_oxase_2"/>
    <property type="match status" value="1"/>
</dbReference>
<dbReference type="PANTHER" id="PTHR28243">
    <property type="entry name" value="AGL049CP"/>
    <property type="match status" value="1"/>
</dbReference>
<dbReference type="Gene3D" id="2.30.110.10">
    <property type="entry name" value="Electron Transport, Fmn-binding Protein, Chain A"/>
    <property type="match status" value="1"/>
</dbReference>
<dbReference type="PANTHER" id="PTHR28243:SF1">
    <property type="entry name" value="PYRIDOXAMINE 5'-PHOSPHATE OXIDASE ALR4036 FAMILY FMN-BINDING DOMAIN-CONTAINING PROTEIN"/>
    <property type="match status" value="1"/>
</dbReference>
<evidence type="ECO:0000313" key="3">
    <source>
        <dbReference type="Proteomes" id="UP000247409"/>
    </source>
</evidence>
<feature type="domain" description="Pyridoxamine 5'-phosphate oxidase Alr4036 family FMN-binding" evidence="1">
    <location>
        <begin position="5"/>
        <end position="101"/>
    </location>
</feature>
<dbReference type="GO" id="GO:0010181">
    <property type="term" value="F:FMN binding"/>
    <property type="evidence" value="ECO:0007669"/>
    <property type="project" value="InterPro"/>
</dbReference>
<dbReference type="STRING" id="448386.A0A2V3IW50"/>
<dbReference type="EMBL" id="NBIV01000040">
    <property type="protein sequence ID" value="PXF46376.1"/>
    <property type="molecule type" value="Genomic_DNA"/>
</dbReference>
<protein>
    <submittedName>
        <fullName evidence="2">Pyridoxine/pyridoxamine 5'-phosphate oxidase 2</fullName>
    </submittedName>
</protein>
<evidence type="ECO:0000259" key="1">
    <source>
        <dbReference type="Pfam" id="PF12766"/>
    </source>
</evidence>
<dbReference type="InterPro" id="IPR024624">
    <property type="entry name" value="Pyridox_Oxase_Alr4036_FMN-bd"/>
</dbReference>
<dbReference type="Proteomes" id="UP000247409">
    <property type="component" value="Unassembled WGS sequence"/>
</dbReference>
<dbReference type="InterPro" id="IPR012349">
    <property type="entry name" value="Split_barrel_FMN-bd"/>
</dbReference>
<name>A0A2V3IW50_9FLOR</name>
<evidence type="ECO:0000313" key="2">
    <source>
        <dbReference type="EMBL" id="PXF46376.1"/>
    </source>
</evidence>